<evidence type="ECO:0000313" key="2">
    <source>
        <dbReference type="Proteomes" id="UP000028715"/>
    </source>
</evidence>
<reference evidence="1 2" key="1">
    <citation type="submission" date="2014-07" db="EMBL/GenBank/DDBJ databases">
        <title>Genome of Flavobacterium reichenbachii LMG 25512.</title>
        <authorList>
            <person name="Stropko S.J."/>
            <person name="Pipes S.E."/>
            <person name="Newman J.D."/>
        </authorList>
    </citation>
    <scope>NUCLEOTIDE SEQUENCE [LARGE SCALE GENOMIC DNA]</scope>
    <source>
        <strain evidence="1 2">LMG 25512</strain>
    </source>
</reference>
<proteinExistence type="predicted"/>
<name>A0A085ZJ18_9FLAO</name>
<dbReference type="eggNOG" id="ENOG50332TS">
    <property type="taxonomic scope" value="Bacteria"/>
</dbReference>
<dbReference type="AlphaFoldDB" id="A0A085ZJ18"/>
<protein>
    <submittedName>
        <fullName evidence="1">Uncharacterized protein</fullName>
    </submittedName>
</protein>
<comment type="caution">
    <text evidence="1">The sequence shown here is derived from an EMBL/GenBank/DDBJ whole genome shotgun (WGS) entry which is preliminary data.</text>
</comment>
<dbReference type="EMBL" id="JPRL01000001">
    <property type="protein sequence ID" value="KFF04432.1"/>
    <property type="molecule type" value="Genomic_DNA"/>
</dbReference>
<dbReference type="OrthoDB" id="707631at2"/>
<sequence>MERFQDENKWLGSFGDIINVKCPQCASQAVVKRTFESQWYYNDKRILECKNCYYSLKEVAVKYKAFVDTYCCNNEDKIKFESQLLNEKPDKIKLKCPVCKEVKEFKPKIEEVSFALNSDTATVREGFFNAELWYQKGFDKTFFWAYNLEHINYLERYIKADLRERNNNGSYNGTMISRLPKFVKEAKNREKLLKILEKWKK</sequence>
<evidence type="ECO:0000313" key="1">
    <source>
        <dbReference type="EMBL" id="KFF04432.1"/>
    </source>
</evidence>
<organism evidence="1 2">
    <name type="scientific">Flavobacterium reichenbachii</name>
    <dbReference type="NCBI Taxonomy" id="362418"/>
    <lineage>
        <taxon>Bacteria</taxon>
        <taxon>Pseudomonadati</taxon>
        <taxon>Bacteroidota</taxon>
        <taxon>Flavobacteriia</taxon>
        <taxon>Flavobacteriales</taxon>
        <taxon>Flavobacteriaceae</taxon>
        <taxon>Flavobacterium</taxon>
    </lineage>
</organism>
<gene>
    <name evidence="1" type="ORF">IW19_02310</name>
</gene>
<dbReference type="RefSeq" id="WP_035687675.1">
    <property type="nucleotide sequence ID" value="NZ_JPRL01000001.1"/>
</dbReference>
<dbReference type="STRING" id="362418.IW19_02310"/>
<dbReference type="Proteomes" id="UP000028715">
    <property type="component" value="Unassembled WGS sequence"/>
</dbReference>
<keyword evidence="2" id="KW-1185">Reference proteome</keyword>
<accession>A0A085ZJ18</accession>